<dbReference type="InterPro" id="IPR051829">
    <property type="entry name" value="Multiheme_Cytochr_ET"/>
</dbReference>
<organism evidence="3 4">
    <name type="scientific">Shewanella algae</name>
    <dbReference type="NCBI Taxonomy" id="38313"/>
    <lineage>
        <taxon>Bacteria</taxon>
        <taxon>Pseudomonadati</taxon>
        <taxon>Pseudomonadota</taxon>
        <taxon>Gammaproteobacteria</taxon>
        <taxon>Alteromonadales</taxon>
        <taxon>Shewanellaceae</taxon>
        <taxon>Shewanella</taxon>
    </lineage>
</organism>
<dbReference type="Gene3D" id="1.10.1130.10">
    <property type="entry name" value="Flavocytochrome C3, Chain A"/>
    <property type="match status" value="1"/>
</dbReference>
<name>A0A380BI52_9GAMM</name>
<protein>
    <submittedName>
        <fullName evidence="3">Decaheme c-type cytochrome, OmcA/MtrC family</fullName>
    </submittedName>
</protein>
<accession>A0A3G4UPP7</accession>
<feature type="domain" description="Outer membrane cytochrome MtrC/MtrF-like" evidence="2">
    <location>
        <begin position="494"/>
        <end position="676"/>
    </location>
</feature>
<keyword evidence="1" id="KW-0732">Signal</keyword>
<dbReference type="AlphaFoldDB" id="A0A380BI52"/>
<evidence type="ECO:0000313" key="3">
    <source>
        <dbReference type="EMBL" id="SUJ01790.1"/>
    </source>
</evidence>
<evidence type="ECO:0000259" key="2">
    <source>
        <dbReference type="Pfam" id="PF22113"/>
    </source>
</evidence>
<accession>A0A380BI52</accession>
<dbReference type="Pfam" id="PF22113">
    <property type="entry name" value="Mtrc-MtrF_II-IV_dom"/>
    <property type="match status" value="1"/>
</dbReference>
<keyword evidence="4" id="KW-1185">Reference proteome</keyword>
<reference evidence="3 4" key="1">
    <citation type="submission" date="2018-06" db="EMBL/GenBank/DDBJ databases">
        <authorList>
            <consortium name="Pathogen Informatics"/>
            <person name="Doyle S."/>
        </authorList>
    </citation>
    <scope>NUCLEOTIDE SEQUENCE [LARGE SCALE GENOMIC DNA]</scope>
    <source>
        <strain evidence="3 4">NCTC10738</strain>
    </source>
</reference>
<dbReference type="PROSITE" id="PS51257">
    <property type="entry name" value="PROKAR_LIPOPROTEIN"/>
    <property type="match status" value="1"/>
</dbReference>
<gene>
    <name evidence="3" type="ORF">NCTC10738_03326</name>
</gene>
<proteinExistence type="predicted"/>
<dbReference type="Proteomes" id="UP000254069">
    <property type="component" value="Unassembled WGS sequence"/>
</dbReference>
<dbReference type="RefSeq" id="WP_028780471.1">
    <property type="nucleotide sequence ID" value="NZ_AP024610.1"/>
</dbReference>
<dbReference type="InterPro" id="IPR054337">
    <property type="entry name" value="Mtrc-MtrF-like_dom_II/IV"/>
</dbReference>
<evidence type="ECO:0000256" key="1">
    <source>
        <dbReference type="ARBA" id="ARBA00022729"/>
    </source>
</evidence>
<sequence>MTILKKKRVALMVMAILLAGCSDGEDGRDGAPGEPGTPGEPGKPGTNPPVTQSVETQVKVINYTLGEGKVSYEFEVTDENGDLINELTDVQAKVAALTAKGFILNRDENPINGVEDNVHIGGAVTQATEGATLTQVDDGHYIFEAPMAGVNAATEGIVWLRVGGNDAIARSKALVVNKPEGQFSTTTEACYACHVDYSLSPRRHASYVAEGMDGEVDFVAGCLVCHGSVSRAATNDEGFSIGGYATNTLSKIGHINHREFSKDFSVLNCSSCHTDAPINSNFTGPGCIDCHGKEGTPAGDIVPSNGLDFRELHEQKAGITKLQALRLGYTVALSTPESDGAGGWCSTISVKDKEGNLVNIGNNYNADYATAGYVAAKPIVYAGAYLHAYDNHGLVGRPGARNSETKTDNADGTRTVCYAAANIAAGYENAGYMFSARVTFSSEGWQYYDGKVRGQTGDRIRANGYDGSMGVSFTAYSDVISPADGSKISGFDRRQVVADSSCITCHNDVTAFHKNGEFDNGGKGCIACHGNGMARTSADYGAGFGPMIHSWHWGKGATVGEVAQDADGNWSQTGKANGAAAIAPASSCVACHQDGLSLAAVPNQYILEPGSKMTSPVTANCYACHTSDSAKAHMSQNGGDISVDIPAVEWFKQPSAESCATCHDTGRTFGIDKYHKF</sequence>
<evidence type="ECO:0000313" key="4">
    <source>
        <dbReference type="Proteomes" id="UP000254069"/>
    </source>
</evidence>
<dbReference type="SUPFAM" id="SSF48695">
    <property type="entry name" value="Multiheme cytochromes"/>
    <property type="match status" value="1"/>
</dbReference>
<dbReference type="PANTHER" id="PTHR35038">
    <property type="entry name" value="DISSIMILATORY SULFITE REDUCTASE SIRA"/>
    <property type="match status" value="1"/>
</dbReference>
<dbReference type="EMBL" id="UGYO01000002">
    <property type="protein sequence ID" value="SUJ01790.1"/>
    <property type="molecule type" value="Genomic_DNA"/>
</dbReference>
<dbReference type="InterPro" id="IPR036280">
    <property type="entry name" value="Multihaem_cyt_sf"/>
</dbReference>